<dbReference type="PROSITE" id="PS51819">
    <property type="entry name" value="VOC"/>
    <property type="match status" value="1"/>
</dbReference>
<dbReference type="PANTHER" id="PTHR36437:SF2">
    <property type="entry name" value="GLYOXALASE_BLEOMYCIN RESISTANCE PROTEIN_DIOXYGENASE"/>
    <property type="match status" value="1"/>
</dbReference>
<dbReference type="InterPro" id="IPR037523">
    <property type="entry name" value="VOC_core"/>
</dbReference>
<accession>A0ABP7P4C0</accession>
<dbReference type="EMBL" id="BAABDI010000001">
    <property type="protein sequence ID" value="GAA3959042.1"/>
    <property type="molecule type" value="Genomic_DNA"/>
</dbReference>
<comment type="caution">
    <text evidence="2">The sequence shown here is derived from an EMBL/GenBank/DDBJ whole genome shotgun (WGS) entry which is preliminary data.</text>
</comment>
<proteinExistence type="predicted"/>
<organism evidence="2 3">
    <name type="scientific">Hymenobacter antarcticus</name>
    <dbReference type="NCBI Taxonomy" id="486270"/>
    <lineage>
        <taxon>Bacteria</taxon>
        <taxon>Pseudomonadati</taxon>
        <taxon>Bacteroidota</taxon>
        <taxon>Cytophagia</taxon>
        <taxon>Cytophagales</taxon>
        <taxon>Hymenobacteraceae</taxon>
        <taxon>Hymenobacter</taxon>
    </lineage>
</organism>
<evidence type="ECO:0000259" key="1">
    <source>
        <dbReference type="PROSITE" id="PS51819"/>
    </source>
</evidence>
<gene>
    <name evidence="2" type="ORF">GCM10022407_02780</name>
</gene>
<dbReference type="Proteomes" id="UP001501556">
    <property type="component" value="Unassembled WGS sequence"/>
</dbReference>
<dbReference type="Pfam" id="PF00903">
    <property type="entry name" value="Glyoxalase"/>
    <property type="match status" value="1"/>
</dbReference>
<dbReference type="Gene3D" id="3.10.180.10">
    <property type="entry name" value="2,3-Dihydroxybiphenyl 1,2-Dioxygenase, domain 1"/>
    <property type="match status" value="1"/>
</dbReference>
<feature type="domain" description="VOC" evidence="1">
    <location>
        <begin position="6"/>
        <end position="130"/>
    </location>
</feature>
<evidence type="ECO:0000313" key="3">
    <source>
        <dbReference type="Proteomes" id="UP001501556"/>
    </source>
</evidence>
<dbReference type="InterPro" id="IPR004360">
    <property type="entry name" value="Glyas_Fos-R_dOase_dom"/>
</dbReference>
<dbReference type="InterPro" id="IPR029068">
    <property type="entry name" value="Glyas_Bleomycin-R_OHBP_Dase"/>
</dbReference>
<sequence length="132" mass="14925">MLMNQRLAHVTLLVRDYDEAIAFYIKVLGFSLASDLDLGEGKRWVVVAPPGPAGCGLLLAEAQTDEEKHGVGQQGAGRVWLFLHTDDFWRDYPVLRARGLRFLETPRREVYGHVAVFEDLYGNKWDLLEPLG</sequence>
<reference evidence="3" key="1">
    <citation type="journal article" date="2019" name="Int. J. Syst. Evol. Microbiol.">
        <title>The Global Catalogue of Microorganisms (GCM) 10K type strain sequencing project: providing services to taxonomists for standard genome sequencing and annotation.</title>
        <authorList>
            <consortium name="The Broad Institute Genomics Platform"/>
            <consortium name="The Broad Institute Genome Sequencing Center for Infectious Disease"/>
            <person name="Wu L."/>
            <person name="Ma J."/>
        </authorList>
    </citation>
    <scope>NUCLEOTIDE SEQUENCE [LARGE SCALE GENOMIC DNA]</scope>
    <source>
        <strain evidence="3">JCM 17217</strain>
    </source>
</reference>
<keyword evidence="3" id="KW-1185">Reference proteome</keyword>
<protein>
    <submittedName>
        <fullName evidence="2">VOC family protein</fullName>
    </submittedName>
</protein>
<dbReference type="SUPFAM" id="SSF54593">
    <property type="entry name" value="Glyoxalase/Bleomycin resistance protein/Dihydroxybiphenyl dioxygenase"/>
    <property type="match status" value="1"/>
</dbReference>
<evidence type="ECO:0000313" key="2">
    <source>
        <dbReference type="EMBL" id="GAA3959042.1"/>
    </source>
</evidence>
<name>A0ABP7P4C0_9BACT</name>
<dbReference type="PANTHER" id="PTHR36437">
    <property type="entry name" value="GLYOXALASE/BLEOMYCIN RESISTANCE PROTEIN/DIOXYGENASE"/>
    <property type="match status" value="1"/>
</dbReference>